<dbReference type="OrthoDB" id="9815002at2"/>
<evidence type="ECO:0000313" key="6">
    <source>
        <dbReference type="Proteomes" id="UP000255334"/>
    </source>
</evidence>
<dbReference type="PANTHER" id="PTHR35936">
    <property type="entry name" value="MEMBRANE-BOUND LYTIC MUREIN TRANSGLYCOSYLASE F"/>
    <property type="match status" value="1"/>
</dbReference>
<keyword evidence="2 3" id="KW-0732">Signal</keyword>
<dbReference type="PANTHER" id="PTHR35936:SF38">
    <property type="entry name" value="GLUTAMINE-BINDING PERIPLASMIC PROTEIN"/>
    <property type="match status" value="1"/>
</dbReference>
<dbReference type="Pfam" id="PF00497">
    <property type="entry name" value="SBP_bac_3"/>
    <property type="match status" value="1"/>
</dbReference>
<evidence type="ECO:0000256" key="3">
    <source>
        <dbReference type="SAM" id="SignalP"/>
    </source>
</evidence>
<evidence type="ECO:0000313" key="5">
    <source>
        <dbReference type="EMBL" id="RDS86237.1"/>
    </source>
</evidence>
<proteinExistence type="inferred from homology"/>
<gene>
    <name evidence="5" type="ORF">DWU99_02950</name>
</gene>
<feature type="domain" description="Solute-binding protein family 3/N-terminal" evidence="4">
    <location>
        <begin position="55"/>
        <end position="279"/>
    </location>
</feature>
<dbReference type="EMBL" id="QRBF01000001">
    <property type="protein sequence ID" value="RDS86237.1"/>
    <property type="molecule type" value="Genomic_DNA"/>
</dbReference>
<dbReference type="RefSeq" id="WP_115476488.1">
    <property type="nucleotide sequence ID" value="NZ_QRBF01000001.1"/>
</dbReference>
<protein>
    <submittedName>
        <fullName evidence="5">Amino acid ABC transporter substrate-binding protein</fullName>
    </submittedName>
</protein>
<evidence type="ECO:0000256" key="2">
    <source>
        <dbReference type="ARBA" id="ARBA00022729"/>
    </source>
</evidence>
<feature type="chain" id="PRO_5016770461" evidence="3">
    <location>
        <begin position="22"/>
        <end position="285"/>
    </location>
</feature>
<feature type="signal peptide" evidence="3">
    <location>
        <begin position="1"/>
        <end position="21"/>
    </location>
</feature>
<dbReference type="CDD" id="cd13530">
    <property type="entry name" value="PBP2_peptides_like"/>
    <property type="match status" value="1"/>
</dbReference>
<reference evidence="5 6" key="1">
    <citation type="submission" date="2018-07" db="EMBL/GenBank/DDBJ databases">
        <title>Dyella monticola sp. nov. and Dyella psychrodurans sp. nov. isolated from monsoon evergreen broad-leaved forest soil of Dinghu Mountain, China.</title>
        <authorList>
            <person name="Gao Z."/>
            <person name="Qiu L."/>
        </authorList>
    </citation>
    <scope>NUCLEOTIDE SEQUENCE [LARGE SCALE GENOMIC DNA]</scope>
    <source>
        <strain evidence="5 6">4MSK11</strain>
    </source>
</reference>
<organism evidence="5 6">
    <name type="scientific">Dyella psychrodurans</name>
    <dbReference type="NCBI Taxonomy" id="1927960"/>
    <lineage>
        <taxon>Bacteria</taxon>
        <taxon>Pseudomonadati</taxon>
        <taxon>Pseudomonadota</taxon>
        <taxon>Gammaproteobacteria</taxon>
        <taxon>Lysobacterales</taxon>
        <taxon>Rhodanobacteraceae</taxon>
        <taxon>Dyella</taxon>
    </lineage>
</organism>
<comment type="caution">
    <text evidence="5">The sequence shown here is derived from an EMBL/GenBank/DDBJ whole genome shotgun (WGS) entry which is preliminary data.</text>
</comment>
<name>A0A370XD98_9GAMM</name>
<dbReference type="InterPro" id="IPR001638">
    <property type="entry name" value="Solute-binding_3/MltF_N"/>
</dbReference>
<keyword evidence="6" id="KW-1185">Reference proteome</keyword>
<dbReference type="Gene3D" id="3.40.190.10">
    <property type="entry name" value="Periplasmic binding protein-like II"/>
    <property type="match status" value="2"/>
</dbReference>
<evidence type="ECO:0000259" key="4">
    <source>
        <dbReference type="SMART" id="SM00062"/>
    </source>
</evidence>
<evidence type="ECO:0000256" key="1">
    <source>
        <dbReference type="ARBA" id="ARBA00010333"/>
    </source>
</evidence>
<dbReference type="SMART" id="SM00062">
    <property type="entry name" value="PBPb"/>
    <property type="match status" value="1"/>
</dbReference>
<dbReference type="SUPFAM" id="SSF53850">
    <property type="entry name" value="Periplasmic binding protein-like II"/>
    <property type="match status" value="1"/>
</dbReference>
<sequence length="285" mass="31318">MRLFRLLACMASFVLTGALLHAPVIPAASAWPGHATRSTSQPSSDTLTNIQKHGVIRVGVALNAPWVLRDKNNQWLGLDIDLVQQFAQDMRWKIELVPTTWTAGIDDLRAGHFDVLAAGLSVTPLRALSLKYSRPYGTYALGLVVNRKSLGKDDLLALETGNGKHRIGVLSGTITAATAKEHLGNSDLVEINDESKAIQDLRNGDLDGLLAEQPLPTALAHSYPDQLQTLDVSTYGKTAHAFAVRRNDQDLLDVINAWLIYQDAAGWIQSREQFWIHSPAWVELM</sequence>
<comment type="similarity">
    <text evidence="1">Belongs to the bacterial solute-binding protein 3 family.</text>
</comment>
<dbReference type="Proteomes" id="UP000255334">
    <property type="component" value="Unassembled WGS sequence"/>
</dbReference>
<dbReference type="AlphaFoldDB" id="A0A370XD98"/>
<accession>A0A370XD98</accession>